<reference evidence="2 3" key="1">
    <citation type="journal article" date="2013" name="Genome Biol. Evol.">
        <title>Genomes of Stigonematalean cyanobacteria (subsection V) and the evolution of oxygenic photosynthesis from prokaryotes to plastids.</title>
        <authorList>
            <person name="Dagan T."/>
            <person name="Roettger M."/>
            <person name="Stucken K."/>
            <person name="Landan G."/>
            <person name="Koch R."/>
            <person name="Major P."/>
            <person name="Gould S.B."/>
            <person name="Goremykin V.V."/>
            <person name="Rippka R."/>
            <person name="Tandeau de Marsac N."/>
            <person name="Gugger M."/>
            <person name="Lockhart P.J."/>
            <person name="Allen J.F."/>
            <person name="Brune I."/>
            <person name="Maus I."/>
            <person name="Puhler A."/>
            <person name="Martin W.F."/>
        </authorList>
    </citation>
    <scope>NUCLEOTIDE SEQUENCE [LARGE SCALE GENOMIC DNA]</scope>
    <source>
        <strain evidence="2 3">PCC 7110</strain>
    </source>
</reference>
<dbReference type="PANTHER" id="PTHR43581">
    <property type="entry name" value="ATP/GTP PHOSPHATASE"/>
    <property type="match status" value="1"/>
</dbReference>
<dbReference type="STRING" id="128403.WA1_07065"/>
<dbReference type="OrthoDB" id="9801813at2"/>
<dbReference type="Gene3D" id="3.40.50.300">
    <property type="entry name" value="P-loop containing nucleotide triphosphate hydrolases"/>
    <property type="match status" value="2"/>
</dbReference>
<dbReference type="SUPFAM" id="SSF52540">
    <property type="entry name" value="P-loop containing nucleoside triphosphate hydrolases"/>
    <property type="match status" value="1"/>
</dbReference>
<dbReference type="AlphaFoldDB" id="A0A139WT43"/>
<dbReference type="PANTHER" id="PTHR43581:SF4">
    <property type="entry name" value="ATP_GTP PHOSPHATASE"/>
    <property type="match status" value="1"/>
</dbReference>
<keyword evidence="3" id="KW-1185">Reference proteome</keyword>
<dbReference type="RefSeq" id="WP_017747857.1">
    <property type="nucleotide sequence ID" value="NZ_KQ976354.1"/>
</dbReference>
<proteinExistence type="predicted"/>
<accession>A0A139WT43</accession>
<name>A0A139WT43_9CYAN</name>
<dbReference type="GO" id="GO:0005524">
    <property type="term" value="F:ATP binding"/>
    <property type="evidence" value="ECO:0007669"/>
    <property type="project" value="InterPro"/>
</dbReference>
<dbReference type="GO" id="GO:0016887">
    <property type="term" value="F:ATP hydrolysis activity"/>
    <property type="evidence" value="ECO:0007669"/>
    <property type="project" value="InterPro"/>
</dbReference>
<dbReference type="EMBL" id="ANNX02000051">
    <property type="protein sequence ID" value="KYC35577.1"/>
    <property type="molecule type" value="Genomic_DNA"/>
</dbReference>
<evidence type="ECO:0000259" key="1">
    <source>
        <dbReference type="Pfam" id="PF13304"/>
    </source>
</evidence>
<gene>
    <name evidence="2" type="ORF">WA1_07065</name>
</gene>
<sequence>MLRDINILNYRCFKDFYIDNLARVNLIVGMNNSGKTSLLEAIYLLVNQGKIHRSLIEMLNSRGDIDKQFNQNLFNQSLRVYNEEIKNIFQGYQISSHHPIRIISQNQYPLSLAIEPQLSDRNLLNPENFEIVFSYGLQLENQIIIYSDGTIRGKDEPFLSSNHSSQFLTISTLSFGKMAELWNSILLTPKENKVVEALQILEPSIERIGFTSHQTSRHSILLKLSGNSNPIPLTSMGDGMRRILAIAIAAVTVENGFLLVDEIDPGLYYQTQTDMWHFVLEVAKQLNIQVFATTHSWDCITAFAEAVAQLEDRSVGKLFRLSRRDENIRAVEYTPDELSIAVNQSIEVR</sequence>
<protein>
    <recommendedName>
        <fullName evidence="1">ATPase AAA-type core domain-containing protein</fullName>
    </recommendedName>
</protein>
<dbReference type="Proteomes" id="UP000076925">
    <property type="component" value="Unassembled WGS sequence"/>
</dbReference>
<dbReference type="InterPro" id="IPR027417">
    <property type="entry name" value="P-loop_NTPase"/>
</dbReference>
<evidence type="ECO:0000313" key="2">
    <source>
        <dbReference type="EMBL" id="KYC35577.1"/>
    </source>
</evidence>
<feature type="domain" description="ATPase AAA-type core" evidence="1">
    <location>
        <begin position="24"/>
        <end position="296"/>
    </location>
</feature>
<comment type="caution">
    <text evidence="2">The sequence shown here is derived from an EMBL/GenBank/DDBJ whole genome shotgun (WGS) entry which is preliminary data.</text>
</comment>
<dbReference type="InterPro" id="IPR051396">
    <property type="entry name" value="Bact_Antivir_Def_Nuclease"/>
</dbReference>
<organism evidence="2 3">
    <name type="scientific">Scytonema hofmannii PCC 7110</name>
    <dbReference type="NCBI Taxonomy" id="128403"/>
    <lineage>
        <taxon>Bacteria</taxon>
        <taxon>Bacillati</taxon>
        <taxon>Cyanobacteriota</taxon>
        <taxon>Cyanophyceae</taxon>
        <taxon>Nostocales</taxon>
        <taxon>Scytonemataceae</taxon>
        <taxon>Scytonema</taxon>
    </lineage>
</organism>
<dbReference type="Pfam" id="PF13304">
    <property type="entry name" value="AAA_21"/>
    <property type="match status" value="1"/>
</dbReference>
<dbReference type="InterPro" id="IPR003959">
    <property type="entry name" value="ATPase_AAA_core"/>
</dbReference>
<evidence type="ECO:0000313" key="3">
    <source>
        <dbReference type="Proteomes" id="UP000076925"/>
    </source>
</evidence>